<dbReference type="Pfam" id="PF00328">
    <property type="entry name" value="His_Phos_2"/>
    <property type="match status" value="1"/>
</dbReference>
<accession>A0A8S1GZE0</accession>
<evidence type="ECO:0000313" key="5">
    <source>
        <dbReference type="EMBL" id="CAD6188537.1"/>
    </source>
</evidence>
<sequence length="427" mass="50244">MRIAGLVALAFLPRLPCPEVTARPAPVACDVSTLRFVHVIWRHGDRTPSDYLPGDDPLKWPLGYGELTKVGMGQHYRLGQWLRRRYTGFLSDHFLRDEVYIRSSDYNRTLMSAQSNLAGFFPPNKDEEWSEYLKWQPVPVHTIPRETDKQLYEEIYCPAAKAELESIWKSNKAKEVEQKFKDVLKFFSEKSKIPDLQLRNVWILYDNYFCQLSNNVTWPSWLNASMFSDLSKLYNAASRLEYHTEKLRRLRGGVLLEEIISRFWSKKTRAAPKREIFRLLGPRRDDRSDSFHSRVHSSNFFPLYATALMVELHQINGENFVKIFHKNVTDSDEIYEYEIPECRPPCTLRALTDNMTRYFPVDWNAECGIVKSSNPKEEVYLVTVAFLFSTTLLFAFLWVKDKKRKPWRTYRDGSDIEMLLDEKDEYI</sequence>
<evidence type="ECO:0000256" key="4">
    <source>
        <dbReference type="SAM" id="SignalP"/>
    </source>
</evidence>
<protein>
    <submittedName>
        <fullName evidence="5">Uncharacterized protein</fullName>
    </submittedName>
</protein>
<dbReference type="PROSITE" id="PS00616">
    <property type="entry name" value="HIS_ACID_PHOSPHAT_1"/>
    <property type="match status" value="1"/>
</dbReference>
<comment type="caution">
    <text evidence="5">The sequence shown here is derived from an EMBL/GenBank/DDBJ whole genome shotgun (WGS) entry which is preliminary data.</text>
</comment>
<evidence type="ECO:0000313" key="6">
    <source>
        <dbReference type="Proteomes" id="UP000835052"/>
    </source>
</evidence>
<dbReference type="OrthoDB" id="5821688at2759"/>
<keyword evidence="3" id="KW-0472">Membrane</keyword>
<dbReference type="InterPro" id="IPR050645">
    <property type="entry name" value="Histidine_acid_phosphatase"/>
</dbReference>
<dbReference type="Proteomes" id="UP000835052">
    <property type="component" value="Unassembled WGS sequence"/>
</dbReference>
<keyword evidence="4" id="KW-0732">Signal</keyword>
<feature type="signal peptide" evidence="4">
    <location>
        <begin position="1"/>
        <end position="22"/>
    </location>
</feature>
<feature type="transmembrane region" description="Helical" evidence="3">
    <location>
        <begin position="379"/>
        <end position="399"/>
    </location>
</feature>
<dbReference type="Gene3D" id="3.40.50.1240">
    <property type="entry name" value="Phosphoglycerate mutase-like"/>
    <property type="match status" value="1"/>
</dbReference>
<comment type="similarity">
    <text evidence="2">Belongs to the histidine acid phosphatase family.</text>
</comment>
<evidence type="ECO:0000256" key="2">
    <source>
        <dbReference type="ARBA" id="ARBA00005375"/>
    </source>
</evidence>
<evidence type="ECO:0000256" key="1">
    <source>
        <dbReference type="ARBA" id="ARBA00000032"/>
    </source>
</evidence>
<name>A0A8S1GZE0_9PELO</name>
<keyword evidence="3" id="KW-0812">Transmembrane</keyword>
<dbReference type="InterPro" id="IPR000560">
    <property type="entry name" value="His_Pase_clade-2"/>
</dbReference>
<dbReference type="InterPro" id="IPR033379">
    <property type="entry name" value="Acid_Pase_AS"/>
</dbReference>
<dbReference type="CDD" id="cd07061">
    <property type="entry name" value="HP_HAP_like"/>
    <property type="match status" value="1"/>
</dbReference>
<dbReference type="AlphaFoldDB" id="A0A8S1GZE0"/>
<dbReference type="EMBL" id="CAJGYM010000008">
    <property type="protein sequence ID" value="CAD6188537.1"/>
    <property type="molecule type" value="Genomic_DNA"/>
</dbReference>
<dbReference type="PANTHER" id="PTHR11567:SF210">
    <property type="entry name" value="ACID PHOSPHATASE 5-RELATED"/>
    <property type="match status" value="1"/>
</dbReference>
<gene>
    <name evidence="5" type="ORF">CAUJ_LOCUS4456</name>
</gene>
<dbReference type="SUPFAM" id="SSF53254">
    <property type="entry name" value="Phosphoglycerate mutase-like"/>
    <property type="match status" value="1"/>
</dbReference>
<keyword evidence="6" id="KW-1185">Reference proteome</keyword>
<comment type="catalytic activity">
    <reaction evidence="1">
        <text>a phosphate monoester + H2O = an alcohol + phosphate</text>
        <dbReference type="Rhea" id="RHEA:15017"/>
        <dbReference type="ChEBI" id="CHEBI:15377"/>
        <dbReference type="ChEBI" id="CHEBI:30879"/>
        <dbReference type="ChEBI" id="CHEBI:43474"/>
        <dbReference type="ChEBI" id="CHEBI:67140"/>
        <dbReference type="EC" id="3.1.3.2"/>
    </reaction>
</comment>
<evidence type="ECO:0000256" key="3">
    <source>
        <dbReference type="SAM" id="Phobius"/>
    </source>
</evidence>
<reference evidence="5" key="1">
    <citation type="submission" date="2020-10" db="EMBL/GenBank/DDBJ databases">
        <authorList>
            <person name="Kikuchi T."/>
        </authorList>
    </citation>
    <scope>NUCLEOTIDE SEQUENCE</scope>
    <source>
        <strain evidence="5">NKZ352</strain>
    </source>
</reference>
<dbReference type="PANTHER" id="PTHR11567">
    <property type="entry name" value="ACID PHOSPHATASE-RELATED"/>
    <property type="match status" value="1"/>
</dbReference>
<dbReference type="InterPro" id="IPR029033">
    <property type="entry name" value="His_PPase_superfam"/>
</dbReference>
<keyword evidence="3" id="KW-1133">Transmembrane helix</keyword>
<organism evidence="5 6">
    <name type="scientific">Caenorhabditis auriculariae</name>
    <dbReference type="NCBI Taxonomy" id="2777116"/>
    <lineage>
        <taxon>Eukaryota</taxon>
        <taxon>Metazoa</taxon>
        <taxon>Ecdysozoa</taxon>
        <taxon>Nematoda</taxon>
        <taxon>Chromadorea</taxon>
        <taxon>Rhabditida</taxon>
        <taxon>Rhabditina</taxon>
        <taxon>Rhabditomorpha</taxon>
        <taxon>Rhabditoidea</taxon>
        <taxon>Rhabditidae</taxon>
        <taxon>Peloderinae</taxon>
        <taxon>Caenorhabditis</taxon>
    </lineage>
</organism>
<dbReference type="GO" id="GO:0003993">
    <property type="term" value="F:acid phosphatase activity"/>
    <property type="evidence" value="ECO:0007669"/>
    <property type="project" value="UniProtKB-EC"/>
</dbReference>
<feature type="chain" id="PRO_5035842450" evidence="4">
    <location>
        <begin position="23"/>
        <end position="427"/>
    </location>
</feature>
<proteinExistence type="inferred from homology"/>